<gene>
    <name evidence="2" type="ORF">FGM00_14465</name>
</gene>
<feature type="transmembrane region" description="Helical" evidence="1">
    <location>
        <begin position="100"/>
        <end position="117"/>
    </location>
</feature>
<organism evidence="2 3">
    <name type="scientific">Aggregatimonas sangjinii</name>
    <dbReference type="NCBI Taxonomy" id="2583587"/>
    <lineage>
        <taxon>Bacteria</taxon>
        <taxon>Pseudomonadati</taxon>
        <taxon>Bacteroidota</taxon>
        <taxon>Flavobacteriia</taxon>
        <taxon>Flavobacteriales</taxon>
        <taxon>Flavobacteriaceae</taxon>
        <taxon>Aggregatimonas</taxon>
    </lineage>
</organism>
<accession>A0A5B7SWZ6</accession>
<dbReference type="EMBL" id="CP040710">
    <property type="protein sequence ID" value="QCX01254.1"/>
    <property type="molecule type" value="Genomic_DNA"/>
</dbReference>
<keyword evidence="1" id="KW-0472">Membrane</keyword>
<dbReference type="RefSeq" id="WP_138853593.1">
    <property type="nucleotide sequence ID" value="NZ_CP040710.1"/>
</dbReference>
<dbReference type="InterPro" id="IPR016024">
    <property type="entry name" value="ARM-type_fold"/>
</dbReference>
<keyword evidence="3" id="KW-1185">Reference proteome</keyword>
<protein>
    <submittedName>
        <fullName evidence="2">HEAT repeat domain-containing protein</fullName>
    </submittedName>
</protein>
<proteinExistence type="predicted"/>
<name>A0A5B7SWZ6_9FLAO</name>
<keyword evidence="1" id="KW-0812">Transmembrane</keyword>
<dbReference type="SUPFAM" id="SSF48371">
    <property type="entry name" value="ARM repeat"/>
    <property type="match status" value="1"/>
</dbReference>
<reference evidence="2 3" key="1">
    <citation type="submission" date="2019-05" db="EMBL/GenBank/DDBJ databases">
        <title>Genome sequencing of F202Z8.</title>
        <authorList>
            <person name="Kwon Y.M."/>
        </authorList>
    </citation>
    <scope>NUCLEOTIDE SEQUENCE [LARGE SCALE GENOMIC DNA]</scope>
    <source>
        <strain evidence="2 3">F202Z8</strain>
    </source>
</reference>
<evidence type="ECO:0000313" key="3">
    <source>
        <dbReference type="Proteomes" id="UP000310017"/>
    </source>
</evidence>
<dbReference type="InterPro" id="IPR011989">
    <property type="entry name" value="ARM-like"/>
</dbReference>
<dbReference type="Proteomes" id="UP000310017">
    <property type="component" value="Chromosome"/>
</dbReference>
<sequence>MEQEKFEIWMMEYLSGELDENGQREFERYLQNHLKHKEEFEALAGTWHNLEETKIPEPSKLMDTVFFEMLNAKMEKNSIEKSGWFRNLKSFFGPIHRPQLALGVLLLTIGLAVGYVFNTSNPNPTVNVPAVVNNETEEVRQELVLTLLEQPSANKRLQAVNEAAKLNDANERVIKALFSTLNNDPNINVRLVAIESLTKYVETPEVRMGLVKSIALQDSPLVQIALADLMVALQERTSIESMKQLLQKPDINSTVKQKLEESINHII</sequence>
<evidence type="ECO:0000313" key="2">
    <source>
        <dbReference type="EMBL" id="QCX01254.1"/>
    </source>
</evidence>
<dbReference type="KEGG" id="asag:FGM00_14465"/>
<dbReference type="Gene3D" id="1.25.10.10">
    <property type="entry name" value="Leucine-rich Repeat Variant"/>
    <property type="match status" value="1"/>
</dbReference>
<dbReference type="OrthoDB" id="978644at2"/>
<dbReference type="AlphaFoldDB" id="A0A5B7SWZ6"/>
<keyword evidence="1" id="KW-1133">Transmembrane helix</keyword>
<evidence type="ECO:0000256" key="1">
    <source>
        <dbReference type="SAM" id="Phobius"/>
    </source>
</evidence>